<feature type="compositionally biased region" description="Polar residues" evidence="2">
    <location>
        <begin position="126"/>
        <end position="141"/>
    </location>
</feature>
<feature type="compositionally biased region" description="Basic and acidic residues" evidence="2">
    <location>
        <begin position="1204"/>
        <end position="1216"/>
    </location>
</feature>
<feature type="region of interest" description="Disordered" evidence="2">
    <location>
        <begin position="101"/>
        <end position="410"/>
    </location>
</feature>
<dbReference type="Proteomes" id="UP000245910">
    <property type="component" value="Chromosome II"/>
</dbReference>
<dbReference type="AlphaFoldDB" id="A0A2L2TCB8"/>
<feature type="compositionally biased region" description="Polar residues" evidence="2">
    <location>
        <begin position="356"/>
        <end position="367"/>
    </location>
</feature>
<keyword evidence="4" id="KW-1185">Reference proteome</keyword>
<feature type="compositionally biased region" description="Basic and acidic residues" evidence="2">
    <location>
        <begin position="401"/>
        <end position="410"/>
    </location>
</feature>
<dbReference type="GeneID" id="37256681"/>
<proteinExistence type="predicted"/>
<evidence type="ECO:0000313" key="3">
    <source>
        <dbReference type="EMBL" id="CEI60606.1"/>
    </source>
</evidence>
<feature type="compositionally biased region" description="Basic and acidic residues" evidence="2">
    <location>
        <begin position="368"/>
        <end position="384"/>
    </location>
</feature>
<name>A0A2L2TCB8_9HYPO</name>
<evidence type="ECO:0000256" key="1">
    <source>
        <dbReference type="SAM" id="Coils"/>
    </source>
</evidence>
<feature type="coiled-coil region" evidence="1">
    <location>
        <begin position="565"/>
        <end position="624"/>
    </location>
</feature>
<protein>
    <submittedName>
        <fullName evidence="3">Uncharacterized protein</fullName>
    </submittedName>
</protein>
<feature type="compositionally biased region" description="Polar residues" evidence="2">
    <location>
        <begin position="322"/>
        <end position="336"/>
    </location>
</feature>
<dbReference type="KEGG" id="fvn:FVRRES_05042"/>
<feature type="region of interest" description="Disordered" evidence="2">
    <location>
        <begin position="1180"/>
        <end position="1216"/>
    </location>
</feature>
<feature type="compositionally biased region" description="Basic and acidic residues" evidence="2">
    <location>
        <begin position="212"/>
        <end position="232"/>
    </location>
</feature>
<dbReference type="RefSeq" id="XP_025584326.1">
    <property type="nucleotide sequence ID" value="XM_025733418.2"/>
</dbReference>
<accession>A0A2L2TCB8</accession>
<organism evidence="3 4">
    <name type="scientific">Fusarium venenatum</name>
    <dbReference type="NCBI Taxonomy" id="56646"/>
    <lineage>
        <taxon>Eukaryota</taxon>
        <taxon>Fungi</taxon>
        <taxon>Dikarya</taxon>
        <taxon>Ascomycota</taxon>
        <taxon>Pezizomycotina</taxon>
        <taxon>Sordariomycetes</taxon>
        <taxon>Hypocreomycetidae</taxon>
        <taxon>Hypocreales</taxon>
        <taxon>Nectriaceae</taxon>
        <taxon>Fusarium</taxon>
    </lineage>
</organism>
<feature type="compositionally biased region" description="Pro residues" evidence="2">
    <location>
        <begin position="146"/>
        <end position="180"/>
    </location>
</feature>
<feature type="coiled-coil region" evidence="1">
    <location>
        <begin position="766"/>
        <end position="826"/>
    </location>
</feature>
<feature type="region of interest" description="Disordered" evidence="2">
    <location>
        <begin position="1"/>
        <end position="31"/>
    </location>
</feature>
<feature type="compositionally biased region" description="Basic residues" evidence="2">
    <location>
        <begin position="390"/>
        <end position="400"/>
    </location>
</feature>
<feature type="compositionally biased region" description="Polar residues" evidence="2">
    <location>
        <begin position="1"/>
        <end position="19"/>
    </location>
</feature>
<sequence>MSASPASRSQSLGQDTNLASFGHNRNNRDFEKLPSIIPDSQVSSNVYANQIPVTFGHNEDGRGFEKLPSVIPDSQVTSNVYASQIPVKRFSVSKEDVSISNISEGFSFGAKKPPRPGQFSERPKIDQSQPGDASKFFNSTGALPRISPPDPPRPLNIQIPPPSPPRAPNMQSPPPNPPRPTNVRVPRHPPLDLPEIGLVGRQSSPQDSPTLSHRDISVSPEQQERHSPKSPREGTPQKIDSGPVSLSAERSKIPCRDRAPSARLHAPPPRTKAFSSSPQPSRVVDSAGTPRHIQDKNRLESFSSNESARNFKHLKFPLPHIVQNNPTHHSVSSPSTCGDPEMPAPQSPRTARRSRTSGGYWSRQPTARSDHYRDSEKHHDRPQSRESNVSRKRSSRRKDRSRTTVDPERKKLAMQNVAQHWNECIQISEAERIEAAKEIARLEDEVHNAEEALEMSRQLISEKDAAIQELTDLHKSQEEEGSLVEKESQKLLNEVESLRSDLAKSHEDKEAIHEKYRKNRAKLNEAITEQQDLFNRSRARCDEIAELQKDKEKRDIDVKAVELALEASRKKREELKSCVEQYRAETEQEAQKKNHAIEKLRTKLEHQQQEVIRERAAASELQRQLKTESTLIDMVKNIHSDVFTLKENNDKHNERCQNQDRVAKCLSEKLDRISDHLNSHIEGQITNGDVKSMLENFETNIITRLASEIYNVISSQTNAAKTAACFHETVHGHFEKLHNNTAEQQSTQSKTQRWFEENRQVFVDYLDAISAKTVETQRAYEELKNDWVDFSESNSVWRGSFKDNLHNEIIQQLENRESKIVKLEETLRQVSFGWSQKLEGMRSSMLENDQQTEKGLQGAIREVRETLDKRFQEQSIASQGDISKSEAIRSTIEAHLEQVRRQLEAVSSGDLESQLLREALLEERKKTSGLQEHLVKLQSDAGTSSELYRRERKDFKAMEALKSQLESMSVRMPRVENLNTTFNKMIDLNQILQSTASYLSKEHNWVRDELAARRQTITPNESQESEVGTELGYFQGQRSEEPRPGLQTQDTGGKRPNDLSDVLTLDVHTQGERYRRRVVVASPTIEESLPAPPLSIAQEQQRRREPSVARPILRPAAALMKEASPLRTALNHDQYNQPVIAKASSAASGTNPAMVEQVRTRLMPRMGKWDLPTIEDFTNESVLNDTEGAKPSKKRLTITDEGNDTAKRIKSESQAE</sequence>
<evidence type="ECO:0000256" key="2">
    <source>
        <dbReference type="SAM" id="MobiDB-lite"/>
    </source>
</evidence>
<dbReference type="STRING" id="56646.A0A2L2TCB8"/>
<feature type="compositionally biased region" description="Polar residues" evidence="2">
    <location>
        <begin position="201"/>
        <end position="211"/>
    </location>
</feature>
<keyword evidence="1" id="KW-0175">Coiled coil</keyword>
<reference evidence="4" key="1">
    <citation type="submission" date="2014-10" db="EMBL/GenBank/DDBJ databases">
        <authorList>
            <person name="King R."/>
        </authorList>
    </citation>
    <scope>NUCLEOTIDE SEQUENCE [LARGE SCALE GENOMIC DNA]</scope>
    <source>
        <strain evidence="4">A3/5</strain>
    </source>
</reference>
<feature type="compositionally biased region" description="Basic and acidic residues" evidence="2">
    <location>
        <begin position="249"/>
        <end position="260"/>
    </location>
</feature>
<dbReference type="OrthoDB" id="4848543at2759"/>
<evidence type="ECO:0000313" key="4">
    <source>
        <dbReference type="Proteomes" id="UP000245910"/>
    </source>
</evidence>
<dbReference type="EMBL" id="LN649230">
    <property type="protein sequence ID" value="CEI60606.1"/>
    <property type="molecule type" value="Genomic_DNA"/>
</dbReference>
<feature type="region of interest" description="Disordered" evidence="2">
    <location>
        <begin position="1035"/>
        <end position="1060"/>
    </location>
</feature>
<feature type="coiled-coil region" evidence="1">
    <location>
        <begin position="425"/>
        <end position="533"/>
    </location>
</feature>